<dbReference type="AlphaFoldDB" id="A0AAV2SXM5"/>
<dbReference type="Proteomes" id="UP001497623">
    <property type="component" value="Unassembled WGS sequence"/>
</dbReference>
<reference evidence="1 2" key="1">
    <citation type="submission" date="2024-05" db="EMBL/GenBank/DDBJ databases">
        <authorList>
            <person name="Wallberg A."/>
        </authorList>
    </citation>
    <scope>NUCLEOTIDE SEQUENCE [LARGE SCALE GENOMIC DNA]</scope>
</reference>
<evidence type="ECO:0000313" key="2">
    <source>
        <dbReference type="Proteomes" id="UP001497623"/>
    </source>
</evidence>
<protein>
    <recommendedName>
        <fullName evidence="3">Retropepsins domain-containing protein</fullName>
    </recommendedName>
</protein>
<comment type="caution">
    <text evidence="1">The sequence shown here is derived from an EMBL/GenBank/DDBJ whole genome shotgun (WGS) entry which is preliminary data.</text>
</comment>
<sequence>MKSESNTTSILRTGILTAINLEAILQQSTIFLTTHNRQRYPYPPTIIIPLIGNDNGPFKVRTLLDPGSGTNWIVKDLLHSVQYTKMGQEQLEVVTFSGTIKKKFPLVEVYYQDDNGHKQNLMCYVYDVFTRHITVKGMPHYIITNAPNKSPLFNKISDPASRDIDHGHQSQGIGIILCSTSINRLRTKTNILHIPELDILLEPTIFGVTISGAVPTCFKQNIEVVLANHIAPILLRDESDKQLFTTENTHTPGRFKFLMGTGKFGYTA</sequence>
<organism evidence="1 2">
    <name type="scientific">Meganyctiphanes norvegica</name>
    <name type="common">Northern krill</name>
    <name type="synonym">Thysanopoda norvegica</name>
    <dbReference type="NCBI Taxonomy" id="48144"/>
    <lineage>
        <taxon>Eukaryota</taxon>
        <taxon>Metazoa</taxon>
        <taxon>Ecdysozoa</taxon>
        <taxon>Arthropoda</taxon>
        <taxon>Crustacea</taxon>
        <taxon>Multicrustacea</taxon>
        <taxon>Malacostraca</taxon>
        <taxon>Eumalacostraca</taxon>
        <taxon>Eucarida</taxon>
        <taxon>Euphausiacea</taxon>
        <taxon>Euphausiidae</taxon>
        <taxon>Meganyctiphanes</taxon>
    </lineage>
</organism>
<evidence type="ECO:0000313" key="1">
    <source>
        <dbReference type="EMBL" id="CAL4249732.1"/>
    </source>
</evidence>
<name>A0AAV2SXM5_MEGNR</name>
<evidence type="ECO:0008006" key="3">
    <source>
        <dbReference type="Google" id="ProtNLM"/>
    </source>
</evidence>
<keyword evidence="2" id="KW-1185">Reference proteome</keyword>
<accession>A0AAV2SXM5</accession>
<proteinExistence type="predicted"/>
<gene>
    <name evidence="1" type="ORF">MNOR_LOCUS41608</name>
</gene>
<dbReference type="EMBL" id="CAXKWB010160464">
    <property type="protein sequence ID" value="CAL4249732.1"/>
    <property type="molecule type" value="Genomic_DNA"/>
</dbReference>